<keyword evidence="10" id="KW-1185">Reference proteome</keyword>
<keyword evidence="4" id="KW-0677">Repeat</keyword>
<proteinExistence type="predicted"/>
<dbReference type="PROSITE" id="PS50011">
    <property type="entry name" value="PROTEIN_KINASE_DOM"/>
    <property type="match status" value="1"/>
</dbReference>
<dbReference type="GO" id="GO:0033612">
    <property type="term" value="F:receptor serine/threonine kinase binding"/>
    <property type="evidence" value="ECO:0007669"/>
    <property type="project" value="TreeGrafter"/>
</dbReference>
<accession>A0A8X8CA10</accession>
<dbReference type="GO" id="GO:0004672">
    <property type="term" value="F:protein kinase activity"/>
    <property type="evidence" value="ECO:0007669"/>
    <property type="project" value="InterPro"/>
</dbReference>
<keyword evidence="7" id="KW-0325">Glycoprotein</keyword>
<gene>
    <name evidence="9" type="ORF">POTOM_048924</name>
</gene>
<evidence type="ECO:0000256" key="2">
    <source>
        <dbReference type="ARBA" id="ARBA00022614"/>
    </source>
</evidence>
<keyword evidence="3" id="KW-0812">Transmembrane</keyword>
<dbReference type="GO" id="GO:0005524">
    <property type="term" value="F:ATP binding"/>
    <property type="evidence" value="ECO:0007669"/>
    <property type="project" value="InterPro"/>
</dbReference>
<dbReference type="InterPro" id="IPR001611">
    <property type="entry name" value="Leu-rich_rpt"/>
</dbReference>
<evidence type="ECO:0000313" key="9">
    <source>
        <dbReference type="EMBL" id="KAG6746572.1"/>
    </source>
</evidence>
<dbReference type="InterPro" id="IPR001245">
    <property type="entry name" value="Ser-Thr/Tyr_kinase_cat_dom"/>
</dbReference>
<dbReference type="Pfam" id="PF07714">
    <property type="entry name" value="PK_Tyr_Ser-Thr"/>
    <property type="match status" value="1"/>
</dbReference>
<evidence type="ECO:0000256" key="3">
    <source>
        <dbReference type="ARBA" id="ARBA00022692"/>
    </source>
</evidence>
<comment type="caution">
    <text evidence="9">The sequence shown here is derived from an EMBL/GenBank/DDBJ whole genome shotgun (WGS) entry which is preliminary data.</text>
</comment>
<evidence type="ECO:0000256" key="6">
    <source>
        <dbReference type="ARBA" id="ARBA00023136"/>
    </source>
</evidence>
<dbReference type="PANTHER" id="PTHR48056">
    <property type="entry name" value="LRR RECEPTOR-LIKE SERINE/THREONINE-PROTEIN KINASE-RELATED"/>
    <property type="match status" value="1"/>
</dbReference>
<dbReference type="Proteomes" id="UP000886885">
    <property type="component" value="Chromosome 15A"/>
</dbReference>
<evidence type="ECO:0000259" key="8">
    <source>
        <dbReference type="PROSITE" id="PS50011"/>
    </source>
</evidence>
<protein>
    <recommendedName>
        <fullName evidence="8">Protein kinase domain-containing protein</fullName>
    </recommendedName>
</protein>
<dbReference type="OrthoDB" id="904909at2759"/>
<dbReference type="AlphaFoldDB" id="A0A8X8CA10"/>
<reference evidence="9" key="1">
    <citation type="journal article" date="2020" name="bioRxiv">
        <title>Hybrid origin of Populus tomentosa Carr. identified through genome sequencing and phylogenomic analysis.</title>
        <authorList>
            <person name="An X."/>
            <person name="Gao K."/>
            <person name="Chen Z."/>
            <person name="Li J."/>
            <person name="Yang X."/>
            <person name="Yang X."/>
            <person name="Zhou J."/>
            <person name="Guo T."/>
            <person name="Zhao T."/>
            <person name="Huang S."/>
            <person name="Miao D."/>
            <person name="Khan W.U."/>
            <person name="Rao P."/>
            <person name="Ye M."/>
            <person name="Lei B."/>
            <person name="Liao W."/>
            <person name="Wang J."/>
            <person name="Ji L."/>
            <person name="Li Y."/>
            <person name="Guo B."/>
            <person name="Mustafa N.S."/>
            <person name="Li S."/>
            <person name="Yun Q."/>
            <person name="Keller S.R."/>
            <person name="Mao J."/>
            <person name="Zhang R."/>
            <person name="Strauss S.H."/>
        </authorList>
    </citation>
    <scope>NUCLEOTIDE SEQUENCE</scope>
    <source>
        <strain evidence="9">GM15</strain>
        <tissue evidence="9">Leaf</tissue>
    </source>
</reference>
<dbReference type="InterPro" id="IPR050647">
    <property type="entry name" value="Plant_LRR-RLKs"/>
</dbReference>
<dbReference type="PANTHER" id="PTHR48056:SF23">
    <property type="entry name" value="PROTEIN KINASE DOMAIN-CONTAINING PROTEIN"/>
    <property type="match status" value="1"/>
</dbReference>
<comment type="subcellular location">
    <subcellularLocation>
        <location evidence="1">Membrane</location>
    </subcellularLocation>
</comment>
<evidence type="ECO:0000256" key="1">
    <source>
        <dbReference type="ARBA" id="ARBA00004370"/>
    </source>
</evidence>
<keyword evidence="2" id="KW-0433">Leucine-rich repeat</keyword>
<sequence>MLELSSLAFLFGGGTDVGEALRGMICFQIHIQAISSVEQRTPCFANKLDGSLPAELGNCSSLVELRLQNNLLGGNLPPEICNVENLEVLFLSNNAQDWEMGRLSSLKLLALYSNNLTDLHRIDQTANRLYGLILPCVCNGTNPRVLMLGEFRFHGSFPIGICLFLRRVIRGDNLLSGSLPLERNSGISYLEVRGNLLEGNIPAVFGLWSNLSMIGFSGNKLSSSVTPERGKLANLQVLRLSSNSLTGSILLHVLDLSGNSFSELCLLDNDARYCNDVREGHTRGLDLHVLTEDLLFEDIMPARQGWSEKYVIGRSKRGTVFTGHNLQTPESVGGCCIKDGYGFLVTDFMPGGTLFDVLHRHEPCVVLDWDTRYRFTLVIAQGLSYLHHDRVPQIIQRYFKSDNNFLDSESEPEVGDFRM</sequence>
<dbReference type="InterPro" id="IPR000719">
    <property type="entry name" value="Prot_kinase_dom"/>
</dbReference>
<evidence type="ECO:0000313" key="10">
    <source>
        <dbReference type="Proteomes" id="UP000886885"/>
    </source>
</evidence>
<dbReference type="Pfam" id="PF00560">
    <property type="entry name" value="LRR_1"/>
    <property type="match status" value="2"/>
</dbReference>
<keyword evidence="6" id="KW-0472">Membrane</keyword>
<dbReference type="GO" id="GO:0016020">
    <property type="term" value="C:membrane"/>
    <property type="evidence" value="ECO:0007669"/>
    <property type="project" value="UniProtKB-SubCell"/>
</dbReference>
<dbReference type="EMBL" id="JAAWWB010000029">
    <property type="protein sequence ID" value="KAG6746572.1"/>
    <property type="molecule type" value="Genomic_DNA"/>
</dbReference>
<evidence type="ECO:0000256" key="4">
    <source>
        <dbReference type="ARBA" id="ARBA00022737"/>
    </source>
</evidence>
<keyword evidence="5" id="KW-1133">Transmembrane helix</keyword>
<name>A0A8X8CA10_POPTO</name>
<evidence type="ECO:0000256" key="7">
    <source>
        <dbReference type="ARBA" id="ARBA00023180"/>
    </source>
</evidence>
<evidence type="ECO:0000256" key="5">
    <source>
        <dbReference type="ARBA" id="ARBA00022989"/>
    </source>
</evidence>
<organism evidence="9 10">
    <name type="scientific">Populus tomentosa</name>
    <name type="common">Chinese white poplar</name>
    <dbReference type="NCBI Taxonomy" id="118781"/>
    <lineage>
        <taxon>Eukaryota</taxon>
        <taxon>Viridiplantae</taxon>
        <taxon>Streptophyta</taxon>
        <taxon>Embryophyta</taxon>
        <taxon>Tracheophyta</taxon>
        <taxon>Spermatophyta</taxon>
        <taxon>Magnoliopsida</taxon>
        <taxon>eudicotyledons</taxon>
        <taxon>Gunneridae</taxon>
        <taxon>Pentapetalae</taxon>
        <taxon>rosids</taxon>
        <taxon>fabids</taxon>
        <taxon>Malpighiales</taxon>
        <taxon>Salicaceae</taxon>
        <taxon>Saliceae</taxon>
        <taxon>Populus</taxon>
    </lineage>
</organism>
<feature type="domain" description="Protein kinase" evidence="8">
    <location>
        <begin position="190"/>
        <end position="419"/>
    </location>
</feature>